<sequence length="357" mass="39586">MTMWNLLDRLRTLCLLAIPLVAMSPVVATAAAVTLYLDPHGSDKANGGRPDQALRSLQKALNIAYFRVKQGADQVRIEIAPGRYVGQQVRIGRPPADAHFEIVARPSASSRPIFDGGGRRGTWFIMKAADQNEARFTFSGLEVANYLTAMSFEGNRELVNTSQGNNVVQNMVFRNIGQAKSGEQPSTAAVRFVNSRHNVIRGNHFINIRNKRSCGLLHSIYLAHHSSDNRIENNTFKNTCGSPIRLRDASNNNIATRNVFREAEFRAVFDEWYCNPERIDKCTKKIPECPSWGNRYEANTVSDSDQRAIREPTVVHIPEIPSTCDVQAGAASSPAASGASTATYRATNAKRERIIRK</sequence>
<evidence type="ECO:0000313" key="4">
    <source>
        <dbReference type="Proteomes" id="UP000215633"/>
    </source>
</evidence>
<keyword evidence="4" id="KW-1185">Reference proteome</keyword>
<proteinExistence type="predicted"/>
<dbReference type="InterPro" id="IPR006626">
    <property type="entry name" value="PbH1"/>
</dbReference>
<feature type="signal peptide" evidence="2">
    <location>
        <begin position="1"/>
        <end position="30"/>
    </location>
</feature>
<keyword evidence="2" id="KW-0732">Signal</keyword>
<evidence type="ECO:0000256" key="2">
    <source>
        <dbReference type="SAM" id="SignalP"/>
    </source>
</evidence>
<dbReference type="Proteomes" id="UP000215633">
    <property type="component" value="Unassembled WGS sequence"/>
</dbReference>
<comment type="caution">
    <text evidence="3">The sequence shown here is derived from an EMBL/GenBank/DDBJ whole genome shotgun (WGS) entry which is preliminary data.</text>
</comment>
<feature type="chain" id="PRO_5013034694" evidence="2">
    <location>
        <begin position="31"/>
        <end position="357"/>
    </location>
</feature>
<dbReference type="InterPro" id="IPR012334">
    <property type="entry name" value="Pectin_lyas_fold"/>
</dbReference>
<feature type="region of interest" description="Disordered" evidence="1">
    <location>
        <begin position="329"/>
        <end position="357"/>
    </location>
</feature>
<gene>
    <name evidence="3" type="ORF">CAL24_07960</name>
</gene>
<dbReference type="EMBL" id="NEVT01000003">
    <property type="protein sequence ID" value="OZI79842.1"/>
    <property type="molecule type" value="Genomic_DNA"/>
</dbReference>
<evidence type="ECO:0000256" key="1">
    <source>
        <dbReference type="SAM" id="MobiDB-lite"/>
    </source>
</evidence>
<feature type="compositionally biased region" description="Low complexity" evidence="1">
    <location>
        <begin position="329"/>
        <end position="343"/>
    </location>
</feature>
<name>A0A261W275_9BORD</name>
<accession>A0A261W275</accession>
<dbReference type="SMART" id="SM00710">
    <property type="entry name" value="PbH1"/>
    <property type="match status" value="3"/>
</dbReference>
<dbReference type="InterPro" id="IPR011050">
    <property type="entry name" value="Pectin_lyase_fold/virulence"/>
</dbReference>
<organism evidence="3 4">
    <name type="scientific">Bordetella genomosp. 2</name>
    <dbReference type="NCBI Taxonomy" id="1983456"/>
    <lineage>
        <taxon>Bacteria</taxon>
        <taxon>Pseudomonadati</taxon>
        <taxon>Pseudomonadota</taxon>
        <taxon>Betaproteobacteria</taxon>
        <taxon>Burkholderiales</taxon>
        <taxon>Alcaligenaceae</taxon>
        <taxon>Bordetella</taxon>
    </lineage>
</organism>
<reference evidence="4" key="1">
    <citation type="submission" date="2017-05" db="EMBL/GenBank/DDBJ databases">
        <title>Complete and WGS of Bordetella genogroups.</title>
        <authorList>
            <person name="Spilker T."/>
            <person name="Lipuma J."/>
        </authorList>
    </citation>
    <scope>NUCLEOTIDE SEQUENCE [LARGE SCALE GENOMIC DNA]</scope>
    <source>
        <strain evidence="4">AU8256</strain>
    </source>
</reference>
<evidence type="ECO:0000313" key="3">
    <source>
        <dbReference type="EMBL" id="OZI79842.1"/>
    </source>
</evidence>
<protein>
    <submittedName>
        <fullName evidence="3">Uncharacterized protein</fullName>
    </submittedName>
</protein>
<dbReference type="AlphaFoldDB" id="A0A261W275"/>
<dbReference type="SUPFAM" id="SSF51126">
    <property type="entry name" value="Pectin lyase-like"/>
    <property type="match status" value="1"/>
</dbReference>
<dbReference type="Gene3D" id="2.160.20.10">
    <property type="entry name" value="Single-stranded right-handed beta-helix, Pectin lyase-like"/>
    <property type="match status" value="1"/>
</dbReference>